<evidence type="ECO:0000256" key="14">
    <source>
        <dbReference type="SAM" id="MobiDB-lite"/>
    </source>
</evidence>
<dbReference type="CDD" id="cd06261">
    <property type="entry name" value="TM_PBP2"/>
    <property type="match status" value="1"/>
</dbReference>
<keyword evidence="5" id="KW-1003">Cell membrane</keyword>
<keyword evidence="8" id="KW-0547">Nucleotide-binding</keyword>
<reference evidence="17 18" key="1">
    <citation type="submission" date="2015-05" db="EMBL/GenBank/DDBJ databases">
        <title>Draft genome sequence of the bacterium Gordonia jacobaea a new member of the Gordonia genus.</title>
        <authorList>
            <person name="Jimenez-Galisteo G."/>
            <person name="Dominguez A."/>
            <person name="Munoz E."/>
            <person name="Vinas M."/>
        </authorList>
    </citation>
    <scope>NUCLEOTIDE SEQUENCE [LARGE SCALE GENOMIC DNA]</scope>
    <source>
        <strain evidence="18">mv1</strain>
    </source>
</reference>
<keyword evidence="18" id="KW-1185">Reference proteome</keyword>
<dbReference type="InterPro" id="IPR017871">
    <property type="entry name" value="ABC_transporter-like_CS"/>
</dbReference>
<evidence type="ECO:0000256" key="8">
    <source>
        <dbReference type="ARBA" id="ARBA00022741"/>
    </source>
</evidence>
<feature type="domain" description="ABC transporter" evidence="15">
    <location>
        <begin position="626"/>
        <end position="881"/>
    </location>
</feature>
<evidence type="ECO:0000313" key="18">
    <source>
        <dbReference type="Proteomes" id="UP000037247"/>
    </source>
</evidence>
<comment type="similarity">
    <text evidence="3">Belongs to the ABC transporter superfamily.</text>
</comment>
<dbReference type="InterPro" id="IPR035906">
    <property type="entry name" value="MetI-like_sf"/>
</dbReference>
<keyword evidence="11 13" id="KW-1133">Transmembrane helix</keyword>
<evidence type="ECO:0000256" key="1">
    <source>
        <dbReference type="ARBA" id="ARBA00004141"/>
    </source>
</evidence>
<dbReference type="SMART" id="SM00382">
    <property type="entry name" value="AAA"/>
    <property type="match status" value="2"/>
</dbReference>
<keyword evidence="6" id="KW-0997">Cell inner membrane</keyword>
<dbReference type="NCBIfam" id="NF007739">
    <property type="entry name" value="PRK10419.1"/>
    <property type="match status" value="2"/>
</dbReference>
<dbReference type="Proteomes" id="UP000037247">
    <property type="component" value="Unassembled WGS sequence"/>
</dbReference>
<evidence type="ECO:0000259" key="16">
    <source>
        <dbReference type="PROSITE" id="PS50928"/>
    </source>
</evidence>
<dbReference type="PROSITE" id="PS00211">
    <property type="entry name" value="ABC_TRANSPORTER_1"/>
    <property type="match status" value="2"/>
</dbReference>
<dbReference type="Pfam" id="PF00528">
    <property type="entry name" value="BPD_transp_1"/>
    <property type="match status" value="1"/>
</dbReference>
<dbReference type="InterPro" id="IPR050388">
    <property type="entry name" value="ABC_Ni/Peptide_Import"/>
</dbReference>
<comment type="caution">
    <text evidence="17">The sequence shown here is derived from an EMBL/GenBank/DDBJ whole genome shotgun (WGS) entry which is preliminary data.</text>
</comment>
<evidence type="ECO:0000256" key="7">
    <source>
        <dbReference type="ARBA" id="ARBA00022692"/>
    </source>
</evidence>
<evidence type="ECO:0000259" key="15">
    <source>
        <dbReference type="PROSITE" id="PS50893"/>
    </source>
</evidence>
<evidence type="ECO:0000256" key="12">
    <source>
        <dbReference type="ARBA" id="ARBA00023136"/>
    </source>
</evidence>
<comment type="similarity">
    <text evidence="13">Belongs to the binding-protein-dependent transport system permease family.</text>
</comment>
<feature type="transmembrane region" description="Helical" evidence="13">
    <location>
        <begin position="167"/>
        <end position="184"/>
    </location>
</feature>
<evidence type="ECO:0000256" key="9">
    <source>
        <dbReference type="ARBA" id="ARBA00022840"/>
    </source>
</evidence>
<dbReference type="InterPro" id="IPR013563">
    <property type="entry name" value="Oligopep_ABC_C"/>
</dbReference>
<feature type="domain" description="ABC transporter" evidence="15">
    <location>
        <begin position="343"/>
        <end position="595"/>
    </location>
</feature>
<dbReference type="Gene3D" id="1.10.3720.10">
    <property type="entry name" value="MetI-like"/>
    <property type="match status" value="1"/>
</dbReference>
<feature type="compositionally biased region" description="Basic residues" evidence="14">
    <location>
        <begin position="306"/>
        <end position="317"/>
    </location>
</feature>
<evidence type="ECO:0000256" key="13">
    <source>
        <dbReference type="RuleBase" id="RU363032"/>
    </source>
</evidence>
<evidence type="ECO:0000313" key="17">
    <source>
        <dbReference type="EMBL" id="KNA90833.1"/>
    </source>
</evidence>
<feature type="compositionally biased region" description="Low complexity" evidence="14">
    <location>
        <begin position="318"/>
        <end position="335"/>
    </location>
</feature>
<feature type="domain" description="ABC transmembrane type-1" evidence="16">
    <location>
        <begin position="102"/>
        <end position="291"/>
    </location>
</feature>
<dbReference type="SUPFAM" id="SSF161098">
    <property type="entry name" value="MetI-like"/>
    <property type="match status" value="1"/>
</dbReference>
<feature type="transmembrane region" description="Helical" evidence="13">
    <location>
        <begin position="98"/>
        <end position="125"/>
    </location>
</feature>
<keyword evidence="12 13" id="KW-0472">Membrane</keyword>
<accession>A0ABR5IB54</accession>
<dbReference type="PANTHER" id="PTHR43297:SF14">
    <property type="entry name" value="ATPASE AAA-TYPE CORE DOMAIN-CONTAINING PROTEIN"/>
    <property type="match status" value="1"/>
</dbReference>
<evidence type="ECO:0000256" key="11">
    <source>
        <dbReference type="ARBA" id="ARBA00022989"/>
    </source>
</evidence>
<dbReference type="Pfam" id="PF12911">
    <property type="entry name" value="OppC_N"/>
    <property type="match status" value="1"/>
</dbReference>
<keyword evidence="7 13" id="KW-0812">Transmembrane</keyword>
<proteinExistence type="inferred from homology"/>
<dbReference type="InterPro" id="IPR025966">
    <property type="entry name" value="OppC_N"/>
</dbReference>
<feature type="region of interest" description="Disordered" evidence="14">
    <location>
        <begin position="1"/>
        <end position="28"/>
    </location>
</feature>
<dbReference type="PROSITE" id="PS50893">
    <property type="entry name" value="ABC_TRANSPORTER_2"/>
    <property type="match status" value="2"/>
</dbReference>
<feature type="region of interest" description="Disordered" evidence="14">
    <location>
        <begin position="306"/>
        <end position="345"/>
    </location>
</feature>
<evidence type="ECO:0000256" key="4">
    <source>
        <dbReference type="ARBA" id="ARBA00022448"/>
    </source>
</evidence>
<dbReference type="Pfam" id="PF08352">
    <property type="entry name" value="oligo_HPY"/>
    <property type="match status" value="2"/>
</dbReference>
<protein>
    <submittedName>
        <fullName evidence="17">ABC transporter</fullName>
    </submittedName>
</protein>
<dbReference type="InterPro" id="IPR027417">
    <property type="entry name" value="P-loop_NTPase"/>
</dbReference>
<organism evidence="17 18">
    <name type="scientific">Gordonia jacobaea</name>
    <dbReference type="NCBI Taxonomy" id="122202"/>
    <lineage>
        <taxon>Bacteria</taxon>
        <taxon>Bacillati</taxon>
        <taxon>Actinomycetota</taxon>
        <taxon>Actinomycetes</taxon>
        <taxon>Mycobacteriales</taxon>
        <taxon>Gordoniaceae</taxon>
        <taxon>Gordonia</taxon>
    </lineage>
</organism>
<dbReference type="InterPro" id="IPR003439">
    <property type="entry name" value="ABC_transporter-like_ATP-bd"/>
</dbReference>
<name>A0ABR5IB54_9ACTN</name>
<keyword evidence="4 13" id="KW-0813">Transport</keyword>
<gene>
    <name evidence="17" type="ORF">ABW18_15100</name>
</gene>
<dbReference type="InterPro" id="IPR000515">
    <property type="entry name" value="MetI-like"/>
</dbReference>
<evidence type="ECO:0000256" key="2">
    <source>
        <dbReference type="ARBA" id="ARBA00004202"/>
    </source>
</evidence>
<evidence type="ECO:0000256" key="5">
    <source>
        <dbReference type="ARBA" id="ARBA00022475"/>
    </source>
</evidence>
<dbReference type="EMBL" id="LDTZ01000018">
    <property type="protein sequence ID" value="KNA90833.1"/>
    <property type="molecule type" value="Genomic_DNA"/>
</dbReference>
<dbReference type="Pfam" id="PF00005">
    <property type="entry name" value="ABC_tran"/>
    <property type="match status" value="2"/>
</dbReference>
<evidence type="ECO:0000256" key="6">
    <source>
        <dbReference type="ARBA" id="ARBA00022519"/>
    </source>
</evidence>
<evidence type="ECO:0000256" key="3">
    <source>
        <dbReference type="ARBA" id="ARBA00005417"/>
    </source>
</evidence>
<comment type="subcellular location">
    <subcellularLocation>
        <location evidence="13">Cell membrane</location>
        <topology evidence="13">Multi-pass membrane protein</topology>
    </subcellularLocation>
    <subcellularLocation>
        <location evidence="2">Cell membrane</location>
        <topology evidence="2">Peripheral membrane protein</topology>
    </subcellularLocation>
    <subcellularLocation>
        <location evidence="1">Membrane</location>
        <topology evidence="1">Multi-pass membrane protein</topology>
    </subcellularLocation>
</comment>
<keyword evidence="10" id="KW-1278">Translocase</keyword>
<dbReference type="CDD" id="cd03257">
    <property type="entry name" value="ABC_NikE_OppD_transporters"/>
    <property type="match status" value="2"/>
</dbReference>
<feature type="transmembrane region" description="Helical" evidence="13">
    <location>
        <begin position="137"/>
        <end position="161"/>
    </location>
</feature>
<dbReference type="Gene3D" id="3.40.50.300">
    <property type="entry name" value="P-loop containing nucleotide triphosphate hydrolases"/>
    <property type="match status" value="2"/>
</dbReference>
<dbReference type="RefSeq" id="WP_049699768.1">
    <property type="nucleotide sequence ID" value="NZ_LDTZ01000018.1"/>
</dbReference>
<keyword evidence="9" id="KW-0067">ATP-binding</keyword>
<dbReference type="PANTHER" id="PTHR43297">
    <property type="entry name" value="OLIGOPEPTIDE TRANSPORT ATP-BINDING PROTEIN APPD"/>
    <property type="match status" value="1"/>
</dbReference>
<evidence type="ECO:0000256" key="10">
    <source>
        <dbReference type="ARBA" id="ARBA00022967"/>
    </source>
</evidence>
<dbReference type="SUPFAM" id="SSF52540">
    <property type="entry name" value="P-loop containing nucleoside triphosphate hydrolases"/>
    <property type="match status" value="2"/>
</dbReference>
<dbReference type="InterPro" id="IPR003593">
    <property type="entry name" value="AAA+_ATPase"/>
</dbReference>
<feature type="transmembrane region" description="Helical" evidence="13">
    <location>
        <begin position="268"/>
        <end position="291"/>
    </location>
</feature>
<dbReference type="NCBIfam" id="NF008453">
    <property type="entry name" value="PRK11308.1"/>
    <property type="match status" value="2"/>
</dbReference>
<feature type="transmembrane region" description="Helical" evidence="13">
    <location>
        <begin position="43"/>
        <end position="63"/>
    </location>
</feature>
<sequence length="892" mass="94596">MSELPEPERTAQTALDDAGEPTSAGTGSTDSAWRLLLRNKASVVGIVVILVMVILAIFGSFIAPYGANDIDVPNALQAPDFSHLFGTDDLGRDVFSRVVLAAAVSMRVAVIAVAISLIAGVIIGMVSGFAGGITDTVLMRVIDVVFSFPVMLLALAIVAILGPGVTSATIAIGIVYIPIFARVARADTLRVRETQFVQAARTMGVSTPRILFGHVLPNISGPVVVQTSISLAFAILSEAALSFLGLGVQPPEPSWGRMLYDAQGFLTTAWWMGVFPGLAILVTVFAFNLLGDGVRDVLDPRQRTLLRNRGKAGRRPATRSAKAATTEAAQATSDAAAHDDDQGRTDPVFSVSQLVVGVGPREIVHGIDFAVAKGETLGIVGESGSGKSLSVLSATGLFHAPSSYVDGSSTLAGTQVIGASRAVLQSLHGARVGFVFQDPSSSLNPLLTIEQQLTEGPRRHLGLSHTQARERAVQLLTDVNLPDPESRLRAYPHQLSGGQRQRVMIAIALSCDPDVLVADEATTALDVTTQAQIIDLVARLQRERGMAVVWISHDLGVIGRIADRVVVLRQGEVVETGDVAEIFADPQHEYTRELLASRPLLSKVDDRDDTDLESGKDTAATPLVTISDLDVRFAVRTSTGRDVVHAVSDVTLDVARGTTLGIVGESGSGKSTIAGVLTGLTTTGHGTVVRGSARINVEDKEIDAVGVHGAEQKALRRRVAMVFQDPGASLDPRMTVVSSIGEALRAHNLVSGKDALRSRATQLLDDVSLDSSYLDRYPHELSGGQRQRVCLARALASDPELLILDESTASLDVTVQASVLDLLAELQRERGLTYLFIAHDLAVVEQISDTVAVMEKGRVVETGPASKILHHPESDYTRKLLAAIPPETPARA</sequence>
<dbReference type="PROSITE" id="PS50928">
    <property type="entry name" value="ABC_TM1"/>
    <property type="match status" value="1"/>
</dbReference>